<evidence type="ECO:0000256" key="5">
    <source>
        <dbReference type="ARBA" id="ARBA00023136"/>
    </source>
</evidence>
<comment type="subcellular location">
    <subcellularLocation>
        <location evidence="1">Cell membrane</location>
        <topology evidence="1">Multi-pass membrane protein</topology>
    </subcellularLocation>
</comment>
<dbReference type="Pfam" id="PF02653">
    <property type="entry name" value="BPD_transp_2"/>
    <property type="match status" value="1"/>
</dbReference>
<name>A0ABT4S8G0_9ACTN</name>
<keyword evidence="4 6" id="KW-1133">Transmembrane helix</keyword>
<feature type="transmembrane region" description="Helical" evidence="6">
    <location>
        <begin position="170"/>
        <end position="190"/>
    </location>
</feature>
<evidence type="ECO:0000256" key="2">
    <source>
        <dbReference type="ARBA" id="ARBA00022475"/>
    </source>
</evidence>
<keyword evidence="8" id="KW-1185">Reference proteome</keyword>
<dbReference type="RefSeq" id="WP_270154320.1">
    <property type="nucleotide sequence ID" value="NZ_JAPNNL010000023.1"/>
</dbReference>
<accession>A0ABT4S8G0</accession>
<keyword evidence="5 6" id="KW-0472">Membrane</keyword>
<dbReference type="PANTHER" id="PTHR30482">
    <property type="entry name" value="HIGH-AFFINITY BRANCHED-CHAIN AMINO ACID TRANSPORT SYSTEM PERMEASE"/>
    <property type="match status" value="1"/>
</dbReference>
<organism evidence="7 8">
    <name type="scientific">Nonomuraea corallina</name>
    <dbReference type="NCBI Taxonomy" id="2989783"/>
    <lineage>
        <taxon>Bacteria</taxon>
        <taxon>Bacillati</taxon>
        <taxon>Actinomycetota</taxon>
        <taxon>Actinomycetes</taxon>
        <taxon>Streptosporangiales</taxon>
        <taxon>Streptosporangiaceae</taxon>
        <taxon>Nonomuraea</taxon>
    </lineage>
</organism>
<dbReference type="InterPro" id="IPR001851">
    <property type="entry name" value="ABC_transp_permease"/>
</dbReference>
<keyword evidence="2" id="KW-1003">Cell membrane</keyword>
<feature type="transmembrane region" description="Helical" evidence="6">
    <location>
        <begin position="75"/>
        <end position="93"/>
    </location>
</feature>
<dbReference type="InterPro" id="IPR037294">
    <property type="entry name" value="ABC_BtuC-like"/>
</dbReference>
<feature type="transmembrane region" description="Helical" evidence="6">
    <location>
        <begin position="125"/>
        <end position="143"/>
    </location>
</feature>
<evidence type="ECO:0000256" key="1">
    <source>
        <dbReference type="ARBA" id="ARBA00004651"/>
    </source>
</evidence>
<feature type="transmembrane region" description="Helical" evidence="6">
    <location>
        <begin position="99"/>
        <end position="118"/>
    </location>
</feature>
<protein>
    <submittedName>
        <fullName evidence="7">Branched-chain amino acid ABC transporter permease</fullName>
    </submittedName>
</protein>
<feature type="transmembrane region" description="Helical" evidence="6">
    <location>
        <begin position="220"/>
        <end position="243"/>
    </location>
</feature>
<feature type="transmembrane region" description="Helical" evidence="6">
    <location>
        <begin position="45"/>
        <end position="68"/>
    </location>
</feature>
<dbReference type="CDD" id="cd06581">
    <property type="entry name" value="TM_PBP1_LivM_like"/>
    <property type="match status" value="1"/>
</dbReference>
<dbReference type="PANTHER" id="PTHR30482:SF18">
    <property type="entry name" value="BRANCHED AMINO ACID TRANSPORT SYSTEM PERMEASE"/>
    <property type="match status" value="1"/>
</dbReference>
<dbReference type="Proteomes" id="UP001144036">
    <property type="component" value="Unassembled WGS sequence"/>
</dbReference>
<evidence type="ECO:0000313" key="7">
    <source>
        <dbReference type="EMBL" id="MDA0633508.1"/>
    </source>
</evidence>
<feature type="transmembrane region" description="Helical" evidence="6">
    <location>
        <begin position="20"/>
        <end position="39"/>
    </location>
</feature>
<feature type="transmembrane region" description="Helical" evidence="6">
    <location>
        <begin position="302"/>
        <end position="323"/>
    </location>
</feature>
<dbReference type="EMBL" id="JAPNNL010000023">
    <property type="protein sequence ID" value="MDA0633508.1"/>
    <property type="molecule type" value="Genomic_DNA"/>
</dbReference>
<evidence type="ECO:0000256" key="6">
    <source>
        <dbReference type="SAM" id="Phobius"/>
    </source>
</evidence>
<evidence type="ECO:0000313" key="8">
    <source>
        <dbReference type="Proteomes" id="UP001144036"/>
    </source>
</evidence>
<evidence type="ECO:0000256" key="4">
    <source>
        <dbReference type="ARBA" id="ARBA00022989"/>
    </source>
</evidence>
<gene>
    <name evidence="7" type="ORF">OUY22_08770</name>
</gene>
<comment type="caution">
    <text evidence="7">The sequence shown here is derived from an EMBL/GenBank/DDBJ whole genome shotgun (WGS) entry which is preliminary data.</text>
</comment>
<feature type="transmembrane region" description="Helical" evidence="6">
    <location>
        <begin position="255"/>
        <end position="282"/>
    </location>
</feature>
<proteinExistence type="predicted"/>
<dbReference type="InterPro" id="IPR043428">
    <property type="entry name" value="LivM-like"/>
</dbReference>
<dbReference type="Gene3D" id="1.10.3470.10">
    <property type="entry name" value="ABC transporter involved in vitamin B12 uptake, BtuC"/>
    <property type="match status" value="1"/>
</dbReference>
<keyword evidence="3 6" id="KW-0812">Transmembrane</keyword>
<evidence type="ECO:0000256" key="3">
    <source>
        <dbReference type="ARBA" id="ARBA00022692"/>
    </source>
</evidence>
<reference evidence="7" key="1">
    <citation type="submission" date="2022-11" db="EMBL/GenBank/DDBJ databases">
        <title>Nonomuraea corallina sp. nov., a new species of the genus Nonomuraea isolated from sea side sediment in Thai sea.</title>
        <authorList>
            <person name="Ngamcharungchit C."/>
            <person name="Matsumoto A."/>
            <person name="Suriyachadkun C."/>
            <person name="Panbangred W."/>
            <person name="Inahashi Y."/>
            <person name="Intra B."/>
        </authorList>
    </citation>
    <scope>NUCLEOTIDE SEQUENCE</scope>
    <source>
        <strain evidence="7">MCN248</strain>
    </source>
</reference>
<sequence>MKKVAAETAAARVIAGSTAARIAAGAAAVAVALALPLVLDDSALAVYVLLGLAAIVTVGVSLLMGFAGQVSLGQGAFYGVGAYTAALLTLNGFPPLLGLVAAPLVAALFAAVIGMPLLRLRGHHLAFATLAVQLILLSLAGQLEFTGGDIGLQAIPQFGVGSWEMDGAAAYAWLTWGALALVMLVTHHVITSRPGRALRALATSETAAASSGIPVGRYKLVVFALSAAFAGLAGGIYCFYTGYVAPGSFPVLISIQYIVMAVVGGLGTVWGAVAGAGAITLLVQGLDRLAALPGMPSYAPSVLSYAVYALVLIVVVLFLPQGLVPALTRRDRPPKTSRASRGVPGD</sequence>